<dbReference type="PANTHER" id="PTHR45138">
    <property type="entry name" value="REGULATORY COMPONENTS OF SENSORY TRANSDUCTION SYSTEM"/>
    <property type="match status" value="1"/>
</dbReference>
<dbReference type="InterPro" id="IPR000160">
    <property type="entry name" value="GGDEF_dom"/>
</dbReference>
<dbReference type="AlphaFoldDB" id="A0AAN1WGK4"/>
<dbReference type="EMBL" id="AP023086">
    <property type="protein sequence ID" value="BCD97209.1"/>
    <property type="molecule type" value="Genomic_DNA"/>
</dbReference>
<dbReference type="InterPro" id="IPR029787">
    <property type="entry name" value="Nucleotide_cyclase"/>
</dbReference>
<dbReference type="KEGG" id="marq:MARGE09_P1410"/>
<dbReference type="Pfam" id="PF00990">
    <property type="entry name" value="GGDEF"/>
    <property type="match status" value="1"/>
</dbReference>
<keyword evidence="4" id="KW-1133">Transmembrane helix</keyword>
<dbReference type="NCBIfam" id="TIGR00254">
    <property type="entry name" value="GGDEF"/>
    <property type="match status" value="1"/>
</dbReference>
<dbReference type="SMART" id="SM00267">
    <property type="entry name" value="GGDEF"/>
    <property type="match status" value="1"/>
</dbReference>
<keyword evidence="4" id="KW-0812">Transmembrane</keyword>
<sequence length="442" mass="50623">MITHKHLAYIRLAIGFASLILIAVSIWAPERRIPLASDERSAPGTYDDRDKVGGNSSVHWLTDQPKGFLCEIRDGAPFKACGITLTFTTKPFRYSRDDPSAFNKQIEALRYEDFRHIKGFEVDISYKGDSNSLRLYMRNAKERNIKGVNQEPEKFMSVSIQRNETNKPIFINLHEFHVPNWWMEAHAKSRLEAQPEFNNVFQFGIDVPYNIPNGTHILTVNKITIVKSWLPTATIYIAITAMWISVFLLEALFRVHKLYRDNRRYHQSLKILESRYHELQNDANQDALTKVYNRRGLDHVIEIIFNTQKGQNLCIAVLDIDHFKQVNDTFGHGPGDAILKQVAQRITQNLSDDIIVGRWGGEEFLLLSPNSSLEQLTFLAHKIRSLIAETPFDIPEKTINITISIGCTAVRNNETFSQAFGRADQALYSAKERGRNTVCTTR</sequence>
<reference evidence="6 7" key="1">
    <citation type="journal article" date="2022" name="IScience">
        <title>An ultrasensitive nanofiber-based assay for enzymatic hydrolysis and deep-sea microbial degradation of cellulose.</title>
        <authorList>
            <person name="Tsudome M."/>
            <person name="Tachioka M."/>
            <person name="Miyazaki M."/>
            <person name="Uchimura K."/>
            <person name="Tsuda M."/>
            <person name="Takaki Y."/>
            <person name="Deguchi S."/>
        </authorList>
    </citation>
    <scope>NUCLEOTIDE SEQUENCE [LARGE SCALE GENOMIC DNA]</scope>
    <source>
        <strain evidence="6 7">GE09</strain>
    </source>
</reference>
<dbReference type="SUPFAM" id="SSF55073">
    <property type="entry name" value="Nucleotide cyclase"/>
    <property type="match status" value="1"/>
</dbReference>
<dbReference type="PANTHER" id="PTHR45138:SF9">
    <property type="entry name" value="DIGUANYLATE CYCLASE DGCM-RELATED"/>
    <property type="match status" value="1"/>
</dbReference>
<keyword evidence="7" id="KW-1185">Reference proteome</keyword>
<dbReference type="Gene3D" id="3.30.70.270">
    <property type="match status" value="1"/>
</dbReference>
<dbReference type="Proteomes" id="UP001320119">
    <property type="component" value="Chromosome"/>
</dbReference>
<keyword evidence="4" id="KW-0472">Membrane</keyword>
<dbReference type="FunFam" id="3.30.70.270:FF:000001">
    <property type="entry name" value="Diguanylate cyclase domain protein"/>
    <property type="match status" value="1"/>
</dbReference>
<comment type="cofactor">
    <cofactor evidence="1">
        <name>Mg(2+)</name>
        <dbReference type="ChEBI" id="CHEBI:18420"/>
    </cofactor>
</comment>
<accession>A0AAN1WGK4</accession>
<feature type="transmembrane region" description="Helical" evidence="4">
    <location>
        <begin position="7"/>
        <end position="28"/>
    </location>
</feature>
<evidence type="ECO:0000313" key="7">
    <source>
        <dbReference type="Proteomes" id="UP001320119"/>
    </source>
</evidence>
<dbReference type="CDD" id="cd01949">
    <property type="entry name" value="GGDEF"/>
    <property type="match status" value="1"/>
</dbReference>
<evidence type="ECO:0000259" key="5">
    <source>
        <dbReference type="PROSITE" id="PS50887"/>
    </source>
</evidence>
<evidence type="ECO:0000256" key="1">
    <source>
        <dbReference type="ARBA" id="ARBA00001946"/>
    </source>
</evidence>
<dbReference type="PROSITE" id="PS50887">
    <property type="entry name" value="GGDEF"/>
    <property type="match status" value="1"/>
</dbReference>
<name>A0AAN1WGK4_9GAMM</name>
<gene>
    <name evidence="6" type="ORF">MARGE09_P1410</name>
</gene>
<evidence type="ECO:0000256" key="4">
    <source>
        <dbReference type="SAM" id="Phobius"/>
    </source>
</evidence>
<comment type="catalytic activity">
    <reaction evidence="3">
        <text>2 GTP = 3',3'-c-di-GMP + 2 diphosphate</text>
        <dbReference type="Rhea" id="RHEA:24898"/>
        <dbReference type="ChEBI" id="CHEBI:33019"/>
        <dbReference type="ChEBI" id="CHEBI:37565"/>
        <dbReference type="ChEBI" id="CHEBI:58805"/>
        <dbReference type="EC" id="2.7.7.65"/>
    </reaction>
</comment>
<dbReference type="InterPro" id="IPR050469">
    <property type="entry name" value="Diguanylate_Cyclase"/>
</dbReference>
<dbReference type="EC" id="2.7.7.65" evidence="2"/>
<protein>
    <recommendedName>
        <fullName evidence="2">diguanylate cyclase</fullName>
        <ecNumber evidence="2">2.7.7.65</ecNumber>
    </recommendedName>
</protein>
<proteinExistence type="predicted"/>
<organism evidence="6 7">
    <name type="scientific">Marinagarivorans cellulosilyticus</name>
    <dbReference type="NCBI Taxonomy" id="2721545"/>
    <lineage>
        <taxon>Bacteria</taxon>
        <taxon>Pseudomonadati</taxon>
        <taxon>Pseudomonadota</taxon>
        <taxon>Gammaproteobacteria</taxon>
        <taxon>Cellvibrionales</taxon>
        <taxon>Cellvibrionaceae</taxon>
        <taxon>Marinagarivorans</taxon>
    </lineage>
</organism>
<evidence type="ECO:0000256" key="3">
    <source>
        <dbReference type="ARBA" id="ARBA00034247"/>
    </source>
</evidence>
<feature type="transmembrane region" description="Helical" evidence="4">
    <location>
        <begin position="229"/>
        <end position="253"/>
    </location>
</feature>
<feature type="domain" description="GGDEF" evidence="5">
    <location>
        <begin position="311"/>
        <end position="442"/>
    </location>
</feature>
<dbReference type="RefSeq" id="WP_236986683.1">
    <property type="nucleotide sequence ID" value="NZ_AP023086.1"/>
</dbReference>
<evidence type="ECO:0000256" key="2">
    <source>
        <dbReference type="ARBA" id="ARBA00012528"/>
    </source>
</evidence>
<dbReference type="InterPro" id="IPR043128">
    <property type="entry name" value="Rev_trsase/Diguanyl_cyclase"/>
</dbReference>
<dbReference type="GO" id="GO:0052621">
    <property type="term" value="F:diguanylate cyclase activity"/>
    <property type="evidence" value="ECO:0007669"/>
    <property type="project" value="UniProtKB-EC"/>
</dbReference>
<evidence type="ECO:0000313" key="6">
    <source>
        <dbReference type="EMBL" id="BCD97209.1"/>
    </source>
</evidence>